<dbReference type="EMBL" id="JASVWF010000002">
    <property type="protein sequence ID" value="MDL5156907.1"/>
    <property type="molecule type" value="Genomic_DNA"/>
</dbReference>
<accession>A0ABT7M8C8</accession>
<dbReference type="Proteomes" id="UP001231924">
    <property type="component" value="Unassembled WGS sequence"/>
</dbReference>
<proteinExistence type="predicted"/>
<sequence length="56" mass="6216">MRRIVDLAELGRLWMTGDLVDPLEDDVEEFEQEYGPIPCDGSVCCPCGTCDGLEHS</sequence>
<name>A0ABT7M8C8_9PSEU</name>
<reference evidence="1 2" key="1">
    <citation type="submission" date="2023-06" db="EMBL/GenBank/DDBJ databases">
        <title>Actinomycetospora Odt1-22.</title>
        <authorList>
            <person name="Supong K."/>
        </authorList>
    </citation>
    <scope>NUCLEOTIDE SEQUENCE [LARGE SCALE GENOMIC DNA]</scope>
    <source>
        <strain evidence="1 2">Odt1-22</strain>
    </source>
</reference>
<protein>
    <submittedName>
        <fullName evidence="1">Uncharacterized protein</fullName>
    </submittedName>
</protein>
<keyword evidence="2" id="KW-1185">Reference proteome</keyword>
<gene>
    <name evidence="1" type="ORF">QRT03_13145</name>
</gene>
<evidence type="ECO:0000313" key="2">
    <source>
        <dbReference type="Proteomes" id="UP001231924"/>
    </source>
</evidence>
<organism evidence="1 2">
    <name type="scientific">Actinomycetospora termitidis</name>
    <dbReference type="NCBI Taxonomy" id="3053470"/>
    <lineage>
        <taxon>Bacteria</taxon>
        <taxon>Bacillati</taxon>
        <taxon>Actinomycetota</taxon>
        <taxon>Actinomycetes</taxon>
        <taxon>Pseudonocardiales</taxon>
        <taxon>Pseudonocardiaceae</taxon>
        <taxon>Actinomycetospora</taxon>
    </lineage>
</organism>
<comment type="caution">
    <text evidence="1">The sequence shown here is derived from an EMBL/GenBank/DDBJ whole genome shotgun (WGS) entry which is preliminary data.</text>
</comment>
<evidence type="ECO:0000313" key="1">
    <source>
        <dbReference type="EMBL" id="MDL5156907.1"/>
    </source>
</evidence>
<dbReference type="RefSeq" id="WP_286053274.1">
    <property type="nucleotide sequence ID" value="NZ_JASVWF010000002.1"/>
</dbReference>